<dbReference type="HAMAP" id="MF_00844_B">
    <property type="entry name" value="RqcH_B"/>
    <property type="match status" value="1"/>
</dbReference>
<evidence type="ECO:0000313" key="8">
    <source>
        <dbReference type="Proteomes" id="UP000460287"/>
    </source>
</evidence>
<accession>A0A7X2MVT5</accession>
<dbReference type="InterPro" id="IPR051608">
    <property type="entry name" value="RQC_Subunit_NEMF"/>
</dbReference>
<comment type="caution">
    <text evidence="7">The sequence shown here is derived from an EMBL/GenBank/DDBJ whole genome shotgun (WGS) entry which is preliminary data.</text>
</comment>
<comment type="subunit">
    <text evidence="5">Associates with stalled 50S ribosomal subunits. Binds to RqcP.</text>
</comment>
<comment type="similarity">
    <text evidence="5">Belongs to the NEMF family.</text>
</comment>
<dbReference type="GO" id="GO:0000049">
    <property type="term" value="F:tRNA binding"/>
    <property type="evidence" value="ECO:0007669"/>
    <property type="project" value="UniProtKB-UniRule"/>
</dbReference>
<keyword evidence="8" id="KW-1185">Reference proteome</keyword>
<dbReference type="GO" id="GO:0043023">
    <property type="term" value="F:ribosomal large subunit binding"/>
    <property type="evidence" value="ECO:0007669"/>
    <property type="project" value="UniProtKB-UniRule"/>
</dbReference>
<dbReference type="PANTHER" id="PTHR15239:SF6">
    <property type="entry name" value="RIBOSOME QUALITY CONTROL COMPLEX SUBUNIT NEMF"/>
    <property type="match status" value="1"/>
</dbReference>
<dbReference type="AlphaFoldDB" id="A0A7X2MVT5"/>
<dbReference type="PANTHER" id="PTHR15239">
    <property type="entry name" value="NUCLEAR EXPORT MEDIATOR FACTOR NEMF"/>
    <property type="match status" value="1"/>
</dbReference>
<evidence type="ECO:0000256" key="1">
    <source>
        <dbReference type="ARBA" id="ARBA00022555"/>
    </source>
</evidence>
<protein>
    <recommendedName>
        <fullName evidence="5">Rqc2 homolog RqcH</fullName>
        <shortName evidence="5">RqcH</shortName>
    </recommendedName>
</protein>
<dbReference type="RefSeq" id="WP_154529899.1">
    <property type="nucleotide sequence ID" value="NZ_JAQXTV010000216.1"/>
</dbReference>
<keyword evidence="2 5" id="KW-0699">rRNA-binding</keyword>
<evidence type="ECO:0000259" key="6">
    <source>
        <dbReference type="Pfam" id="PF05670"/>
    </source>
</evidence>
<name>A0A7X2MVT5_9CLOT</name>
<proteinExistence type="inferred from homology"/>
<dbReference type="InterPro" id="IPR043682">
    <property type="entry name" value="RqcH_bacterial"/>
</dbReference>
<dbReference type="GO" id="GO:0019843">
    <property type="term" value="F:rRNA binding"/>
    <property type="evidence" value="ECO:0007669"/>
    <property type="project" value="UniProtKB-UniRule"/>
</dbReference>
<keyword evidence="3 5" id="KW-0694">RNA-binding</keyword>
<keyword evidence="4 5" id="KW-0648">Protein biosynthesis</keyword>
<evidence type="ECO:0000256" key="2">
    <source>
        <dbReference type="ARBA" id="ARBA00022730"/>
    </source>
</evidence>
<evidence type="ECO:0000256" key="3">
    <source>
        <dbReference type="ARBA" id="ARBA00022884"/>
    </source>
</evidence>
<dbReference type="Pfam" id="PF05833">
    <property type="entry name" value="NFACT_N"/>
    <property type="match status" value="1"/>
</dbReference>
<organism evidence="7 8">
    <name type="scientific">Inconstantimicrobium porci</name>
    <dbReference type="NCBI Taxonomy" id="2652291"/>
    <lineage>
        <taxon>Bacteria</taxon>
        <taxon>Bacillati</taxon>
        <taxon>Bacillota</taxon>
        <taxon>Clostridia</taxon>
        <taxon>Eubacteriales</taxon>
        <taxon>Clostridiaceae</taxon>
        <taxon>Inconstantimicrobium</taxon>
    </lineage>
</organism>
<dbReference type="GO" id="GO:1990112">
    <property type="term" value="C:RQC complex"/>
    <property type="evidence" value="ECO:0007669"/>
    <property type="project" value="TreeGrafter"/>
</dbReference>
<evidence type="ECO:0000256" key="4">
    <source>
        <dbReference type="ARBA" id="ARBA00022917"/>
    </source>
</evidence>
<comment type="function">
    <text evidence="5">Key component of the ribosome quality control system (RQC), a ribosome-associated complex that mediates the extraction of incompletely synthesized nascent chains from stalled ribosomes and their subsequent degradation. RqcH recruits Ala-charged tRNA, and with RqcP directs the elongation of stalled nascent chains on 50S ribosomal subunits, leading to non-templated C-terminal alanine extensions (Ala tail). The Ala tail promotes nascent chain degradation. May add between 1 and at least 8 Ala residues. Binds to stalled 50S ribosomal subunits.</text>
</comment>
<evidence type="ECO:0000256" key="5">
    <source>
        <dbReference type="HAMAP-Rule" id="MF_00844"/>
    </source>
</evidence>
<sequence length="567" mass="65218">MAFDGIFLHKVVQSLSNELIGRKIDKINQPEKDEIHISFRNLKKIKLLISASSSYPRIHMTKQTKPNPDKAPMFCMVLRKYLIGGKILNIKQYNSDRFLSMDIETTDEMGFNSVYTLYIEIMGRHSNITLVRSRDNKIMDCIKHITPEINTVRLLLPNVEYVFPPLSDRIDPYDTTSSPDNILGNPIGNSSFYSKTFNGIGKQFSKELYTENISKENFDKVIYEDILNKLSQIEDQNVSYIFMDNNGKVIDFYCCDLPSLKYTSAKKFENINDLLDEYYAVKDKQDRLTSKACSLTKLVKNNIERCEKKQKILNNELSDCLKKEDYKIKGELLTSYIHSLKQGEKEVTLQNYYSENLEEIKIKLDPLKTPSENVQSYFKKYNKLKKTESAANEQLEKNTEELDYLNSVLTSIINAEEYTDIEDIRNELVESGYVRHTRNNGKKKDKSKPMHFISSDGISIYVGKNNIQNDYLTLKFADKRDLWLHTKNIPGSHVIVKAFDVPDTTLAEAAALAAYYSKGKNSSKVDVDYTIVKNVKKPSGAKPGMVIYYTNSTIVTEPKEPDIEKVR</sequence>
<dbReference type="EMBL" id="VULX01000001">
    <property type="protein sequence ID" value="MSR90021.1"/>
    <property type="molecule type" value="Genomic_DNA"/>
</dbReference>
<dbReference type="InterPro" id="IPR008532">
    <property type="entry name" value="NFACT_RNA-bd"/>
</dbReference>
<dbReference type="FunFam" id="2.30.310.10:FF:000004">
    <property type="entry name" value="Fibronectin-binding protein A"/>
    <property type="match status" value="1"/>
</dbReference>
<reference evidence="7 8" key="1">
    <citation type="submission" date="2019-08" db="EMBL/GenBank/DDBJ databases">
        <title>In-depth cultivation of the pig gut microbiome towards novel bacterial diversity and tailored functional studies.</title>
        <authorList>
            <person name="Wylensek D."/>
            <person name="Hitch T.C.A."/>
            <person name="Clavel T."/>
        </authorList>
    </citation>
    <scope>NUCLEOTIDE SEQUENCE [LARGE SCALE GENOMIC DNA]</scope>
    <source>
        <strain evidence="7 8">WCA-383-APC-5B</strain>
    </source>
</reference>
<dbReference type="Pfam" id="PF05670">
    <property type="entry name" value="NFACT-R_1"/>
    <property type="match status" value="1"/>
</dbReference>
<dbReference type="GO" id="GO:0072344">
    <property type="term" value="P:rescue of stalled ribosome"/>
    <property type="evidence" value="ECO:0007669"/>
    <property type="project" value="UniProtKB-UniRule"/>
</dbReference>
<feature type="domain" description="NFACT RNA-binding" evidence="6">
    <location>
        <begin position="448"/>
        <end position="542"/>
    </location>
</feature>
<dbReference type="Proteomes" id="UP000460287">
    <property type="component" value="Unassembled WGS sequence"/>
</dbReference>
<gene>
    <name evidence="5" type="primary">rqcH</name>
    <name evidence="7" type="ORF">FYJ33_00990</name>
</gene>
<dbReference type="Gene3D" id="2.30.310.10">
    <property type="entry name" value="ibrinogen binding protein from staphylococcus aureus domain"/>
    <property type="match status" value="1"/>
</dbReference>
<evidence type="ECO:0000313" key="7">
    <source>
        <dbReference type="EMBL" id="MSR90021.1"/>
    </source>
</evidence>
<keyword evidence="1 5" id="KW-0820">tRNA-binding</keyword>